<accession>V9LD53</accession>
<feature type="compositionally biased region" description="Polar residues" evidence="1">
    <location>
        <begin position="147"/>
        <end position="165"/>
    </location>
</feature>
<organism evidence="2">
    <name type="scientific">Callorhinchus milii</name>
    <name type="common">Ghost shark</name>
    <dbReference type="NCBI Taxonomy" id="7868"/>
    <lineage>
        <taxon>Eukaryota</taxon>
        <taxon>Metazoa</taxon>
        <taxon>Chordata</taxon>
        <taxon>Craniata</taxon>
        <taxon>Vertebrata</taxon>
        <taxon>Chondrichthyes</taxon>
        <taxon>Holocephali</taxon>
        <taxon>Chimaeriformes</taxon>
        <taxon>Callorhinchidae</taxon>
        <taxon>Callorhinchus</taxon>
    </lineage>
</organism>
<dbReference type="AlphaFoldDB" id="V9LD53"/>
<proteinExistence type="evidence at transcript level"/>
<feature type="compositionally biased region" description="Basic and acidic residues" evidence="1">
    <location>
        <begin position="17"/>
        <end position="27"/>
    </location>
</feature>
<feature type="region of interest" description="Disordered" evidence="1">
    <location>
        <begin position="1"/>
        <end position="27"/>
    </location>
</feature>
<name>V9LD53_CALMI</name>
<reference evidence="2" key="1">
    <citation type="journal article" date="2014" name="Nature">
        <title>Elephant shark genome provides unique insights into gnathostome evolution.</title>
        <authorList>
            <consortium name="International Elephant Shark Genome Sequencing Consortium"/>
            <person name="Venkatesh B."/>
            <person name="Lee A.P."/>
            <person name="Ravi V."/>
            <person name="Maurya A.K."/>
            <person name="Lian M.M."/>
            <person name="Swann J.B."/>
            <person name="Ohta Y."/>
            <person name="Flajnik M.F."/>
            <person name="Sutoh Y."/>
            <person name="Kasahara M."/>
            <person name="Hoon S."/>
            <person name="Gangu V."/>
            <person name="Roy S.W."/>
            <person name="Irimia M."/>
            <person name="Korzh V."/>
            <person name="Kondrychyn I."/>
            <person name="Lim Z.W."/>
            <person name="Tay B.H."/>
            <person name="Tohari S."/>
            <person name="Kong K.W."/>
            <person name="Ho S."/>
            <person name="Lorente-Galdos B."/>
            <person name="Quilez J."/>
            <person name="Marques-Bonet T."/>
            <person name="Raney B.J."/>
            <person name="Ingham P.W."/>
            <person name="Tay A."/>
            <person name="Hillier L.W."/>
            <person name="Minx P."/>
            <person name="Boehm T."/>
            <person name="Wilson R.K."/>
            <person name="Brenner S."/>
            <person name="Warren W.C."/>
        </authorList>
    </citation>
    <scope>NUCLEOTIDE SEQUENCE</scope>
    <source>
        <tissue evidence="2">Brain</tissue>
    </source>
</reference>
<feature type="non-terminal residue" evidence="2">
    <location>
        <position position="194"/>
    </location>
</feature>
<feature type="region of interest" description="Disordered" evidence="1">
    <location>
        <begin position="136"/>
        <end position="169"/>
    </location>
</feature>
<evidence type="ECO:0000256" key="1">
    <source>
        <dbReference type="SAM" id="MobiDB-lite"/>
    </source>
</evidence>
<evidence type="ECO:0000313" key="2">
    <source>
        <dbReference type="EMBL" id="AFP10178.1"/>
    </source>
</evidence>
<sequence length="194" mass="21529">MFNLMKKEKKEKKDKKEKREKMSQAELKSLEEVGLRRGLFNLNRSSKRDSKTKLEISAPIPIKVASSSDLNLTDIDSDSISNRGSMIYDSEQLSTASSSDDLKVDDGSLKGSVLQRAALFGSLAKQNSVQLVKRFSFSQKSRDETPSEMSTPSENSATPSPQIEMQNDALLLQYLQEKTKNPSLMATPANVPIP</sequence>
<protein>
    <submittedName>
        <fullName evidence="2">Myosin-XVIIIa</fullName>
    </submittedName>
</protein>
<dbReference type="EMBL" id="JW877661">
    <property type="protein sequence ID" value="AFP10178.1"/>
    <property type="molecule type" value="mRNA"/>
</dbReference>